<dbReference type="Proteomes" id="UP001500449">
    <property type="component" value="Unassembled WGS sequence"/>
</dbReference>
<evidence type="ECO:0000259" key="1">
    <source>
        <dbReference type="Pfam" id="PF01796"/>
    </source>
</evidence>
<sequence>MSAPELIEVEGLLAPDPRGEEAEWYAAAEQGRLGYTRCAACATAHLPLRALCPACGSTDVATAASAGRGSIYSYTVQRRRPAAGVPVPNIVALVDLDEGFRMLSRIVGRIEGPGEPAIGARVEVRFARCHETVTPVFVLSGEGA</sequence>
<proteinExistence type="predicted"/>
<dbReference type="InterPro" id="IPR012340">
    <property type="entry name" value="NA-bd_OB-fold"/>
</dbReference>
<reference evidence="3 4" key="1">
    <citation type="journal article" date="2019" name="Int. J. Syst. Evol. Microbiol.">
        <title>The Global Catalogue of Microorganisms (GCM) 10K type strain sequencing project: providing services to taxonomists for standard genome sequencing and annotation.</title>
        <authorList>
            <consortium name="The Broad Institute Genomics Platform"/>
            <consortium name="The Broad Institute Genome Sequencing Center for Infectious Disease"/>
            <person name="Wu L."/>
            <person name="Ma J."/>
        </authorList>
    </citation>
    <scope>NUCLEOTIDE SEQUENCE [LARGE SCALE GENOMIC DNA]</scope>
    <source>
        <strain evidence="3 4">JCM 16009</strain>
    </source>
</reference>
<organism evidence="3 4">
    <name type="scientific">Pseudonocardia ailaonensis</name>
    <dbReference type="NCBI Taxonomy" id="367279"/>
    <lineage>
        <taxon>Bacteria</taxon>
        <taxon>Bacillati</taxon>
        <taxon>Actinomycetota</taxon>
        <taxon>Actinomycetes</taxon>
        <taxon>Pseudonocardiales</taxon>
        <taxon>Pseudonocardiaceae</taxon>
        <taxon>Pseudonocardia</taxon>
    </lineage>
</organism>
<evidence type="ECO:0000313" key="3">
    <source>
        <dbReference type="EMBL" id="GAA1850530.1"/>
    </source>
</evidence>
<dbReference type="InterPro" id="IPR002878">
    <property type="entry name" value="ChsH2_C"/>
</dbReference>
<dbReference type="Pfam" id="PF01796">
    <property type="entry name" value="OB_ChsH2_C"/>
    <property type="match status" value="1"/>
</dbReference>
<dbReference type="PANTHER" id="PTHR34075:SF5">
    <property type="entry name" value="BLR3430 PROTEIN"/>
    <property type="match status" value="1"/>
</dbReference>
<evidence type="ECO:0000259" key="2">
    <source>
        <dbReference type="Pfam" id="PF12172"/>
    </source>
</evidence>
<dbReference type="RefSeq" id="WP_344417480.1">
    <property type="nucleotide sequence ID" value="NZ_BAAAQK010000009.1"/>
</dbReference>
<gene>
    <name evidence="3" type="ORF">GCM10009836_32950</name>
</gene>
<comment type="caution">
    <text evidence="3">The sequence shown here is derived from an EMBL/GenBank/DDBJ whole genome shotgun (WGS) entry which is preliminary data.</text>
</comment>
<feature type="domain" description="ChsH2 C-terminal OB-fold" evidence="1">
    <location>
        <begin position="64"/>
        <end position="126"/>
    </location>
</feature>
<name>A0ABN2N351_9PSEU</name>
<evidence type="ECO:0000313" key="4">
    <source>
        <dbReference type="Proteomes" id="UP001500449"/>
    </source>
</evidence>
<accession>A0ABN2N351</accession>
<dbReference type="Gene3D" id="6.10.30.10">
    <property type="match status" value="1"/>
</dbReference>
<dbReference type="Pfam" id="PF12172">
    <property type="entry name" value="zf-ChsH2"/>
    <property type="match status" value="1"/>
</dbReference>
<protein>
    <submittedName>
        <fullName evidence="3">Zn-ribbon domain-containing OB-fold protein</fullName>
    </submittedName>
</protein>
<feature type="domain" description="ChsH2 rubredoxin-like zinc ribbon" evidence="2">
    <location>
        <begin position="26"/>
        <end position="60"/>
    </location>
</feature>
<dbReference type="InterPro" id="IPR022002">
    <property type="entry name" value="ChsH2_Znr"/>
</dbReference>
<keyword evidence="4" id="KW-1185">Reference proteome</keyword>
<dbReference type="PANTHER" id="PTHR34075">
    <property type="entry name" value="BLR3430 PROTEIN"/>
    <property type="match status" value="1"/>
</dbReference>
<dbReference type="EMBL" id="BAAAQK010000009">
    <property type="protein sequence ID" value="GAA1850530.1"/>
    <property type="molecule type" value="Genomic_DNA"/>
</dbReference>
<dbReference type="InterPro" id="IPR052513">
    <property type="entry name" value="Thioester_dehydratase-like"/>
</dbReference>
<dbReference type="SUPFAM" id="SSF50249">
    <property type="entry name" value="Nucleic acid-binding proteins"/>
    <property type="match status" value="1"/>
</dbReference>